<feature type="domain" description="FAD-binding" evidence="3">
    <location>
        <begin position="98"/>
        <end position="326"/>
    </location>
</feature>
<keyword evidence="4" id="KW-0503">Monooxygenase</keyword>
<dbReference type="EMBL" id="JBEDNQ010000005">
    <property type="protein sequence ID" value="MEQ3551735.1"/>
    <property type="molecule type" value="Genomic_DNA"/>
</dbReference>
<sequence length="518" mass="55273">MQLRRVAVLGGGPGGLYTARLVKLVFPRCEVVVHEQGPADATFGFGVGLAAGTQRNLAAADPDTLHDIVSAGHPHDMTMQVGGATVRVRNDRLVGIARTELLAILQRHAEKAGVVLEHGSRRTAGELDADLVVAADGVNSATRREGPFGEDLEVGRGLYLWAGTEFPLPDAVFSPVDTAHGTFVTHAYPYSGGRSTFLVETDEATWRRAGFDATTEATEAGPLDGSDETSLRYLEEVFADQLQGRSLIGNRTRWLRFRTVRCARWTAGRTALLGDAAHTAHFSIGSGTKLAMEDAIGLVEALGGEPDLPSAFARYEAVRRPAVERLQELARRSQLWWESFPSRTHLPVSRLMVAYMTRAGNVPLDRFAETAPDVVAGAMEAYVAESGHPAAAGRTVADRALAQPLHHELTDAARRPVSPGDPPGLVVVGDVLADPWDADGDAVVDRARAARDAGAPGFRFTGPGDRPSVLTRLDLAERVRLEVGGPVVVEAPAGLREDLAAGLVAGRTDLVTLLEEAR</sequence>
<dbReference type="PANTHER" id="PTHR43476:SF4">
    <property type="entry name" value="BLR0106 PROTEIN"/>
    <property type="match status" value="1"/>
</dbReference>
<name>A0ABV1KB92_9PSEU</name>
<dbReference type="Proteomes" id="UP001494902">
    <property type="component" value="Unassembled WGS sequence"/>
</dbReference>
<evidence type="ECO:0000313" key="4">
    <source>
        <dbReference type="EMBL" id="MEQ3551735.1"/>
    </source>
</evidence>
<dbReference type="InterPro" id="IPR002938">
    <property type="entry name" value="FAD-bd"/>
</dbReference>
<organism evidence="4 5">
    <name type="scientific">Pseudonocardia nematodicida</name>
    <dbReference type="NCBI Taxonomy" id="1206997"/>
    <lineage>
        <taxon>Bacteria</taxon>
        <taxon>Bacillati</taxon>
        <taxon>Actinomycetota</taxon>
        <taxon>Actinomycetes</taxon>
        <taxon>Pseudonocardiales</taxon>
        <taxon>Pseudonocardiaceae</taxon>
        <taxon>Pseudonocardia</taxon>
    </lineage>
</organism>
<accession>A0ABV1KB92</accession>
<keyword evidence="1" id="KW-0560">Oxidoreductase</keyword>
<keyword evidence="2" id="KW-0520">NAD</keyword>
<dbReference type="RefSeq" id="WP_349298805.1">
    <property type="nucleotide sequence ID" value="NZ_JBEDNQ010000005.1"/>
</dbReference>
<dbReference type="Gene3D" id="3.30.9.20">
    <property type="match status" value="1"/>
</dbReference>
<evidence type="ECO:0000256" key="1">
    <source>
        <dbReference type="ARBA" id="ARBA00023002"/>
    </source>
</evidence>
<dbReference type="PANTHER" id="PTHR43476">
    <property type="entry name" value="3-(3-HYDROXY-PHENYL)PROPIONATE/3-HYDROXYCINNAMIC ACID HYDROXYLASE"/>
    <property type="match status" value="1"/>
</dbReference>
<dbReference type="PRINTS" id="PR00420">
    <property type="entry name" value="RNGMNOXGNASE"/>
</dbReference>
<dbReference type="GO" id="GO:0004497">
    <property type="term" value="F:monooxygenase activity"/>
    <property type="evidence" value="ECO:0007669"/>
    <property type="project" value="UniProtKB-KW"/>
</dbReference>
<evidence type="ECO:0000259" key="3">
    <source>
        <dbReference type="Pfam" id="PF01494"/>
    </source>
</evidence>
<evidence type="ECO:0000256" key="2">
    <source>
        <dbReference type="ARBA" id="ARBA00023027"/>
    </source>
</evidence>
<dbReference type="Gene3D" id="3.50.50.60">
    <property type="entry name" value="FAD/NAD(P)-binding domain"/>
    <property type="match status" value="1"/>
</dbReference>
<dbReference type="InterPro" id="IPR050631">
    <property type="entry name" value="PheA/TfdB_FAD_monoxygenase"/>
</dbReference>
<gene>
    <name evidence="4" type="ORF">WIS52_14775</name>
</gene>
<dbReference type="InterPro" id="IPR036188">
    <property type="entry name" value="FAD/NAD-bd_sf"/>
</dbReference>
<keyword evidence="5" id="KW-1185">Reference proteome</keyword>
<dbReference type="Pfam" id="PF01494">
    <property type="entry name" value="FAD_binding_3"/>
    <property type="match status" value="1"/>
</dbReference>
<comment type="caution">
    <text evidence="4">The sequence shown here is derived from an EMBL/GenBank/DDBJ whole genome shotgun (WGS) entry which is preliminary data.</text>
</comment>
<proteinExistence type="predicted"/>
<reference evidence="4 5" key="1">
    <citation type="submission" date="2024-03" db="EMBL/GenBank/DDBJ databases">
        <title>Draft genome sequence of Pseudonocardia nematodicida JCM 31783.</title>
        <authorList>
            <person name="Butdee W."/>
            <person name="Duangmal K."/>
        </authorList>
    </citation>
    <scope>NUCLEOTIDE SEQUENCE [LARGE SCALE GENOMIC DNA]</scope>
    <source>
        <strain evidence="4 5">JCM 31783</strain>
    </source>
</reference>
<dbReference type="SUPFAM" id="SSF51905">
    <property type="entry name" value="FAD/NAD(P)-binding domain"/>
    <property type="match status" value="1"/>
</dbReference>
<protein>
    <submittedName>
        <fullName evidence="4">FAD-dependent monooxygenase</fullName>
    </submittedName>
</protein>
<evidence type="ECO:0000313" key="5">
    <source>
        <dbReference type="Proteomes" id="UP001494902"/>
    </source>
</evidence>